<dbReference type="SUPFAM" id="SSF48452">
    <property type="entry name" value="TPR-like"/>
    <property type="match status" value="1"/>
</dbReference>
<gene>
    <name evidence="2" type="ORF">L202_01948</name>
</gene>
<dbReference type="EMBL" id="AWGJ01000003">
    <property type="protein sequence ID" value="ODN81527.1"/>
    <property type="molecule type" value="Genomic_DNA"/>
</dbReference>
<dbReference type="Gene3D" id="2.170.270.10">
    <property type="entry name" value="SET domain"/>
    <property type="match status" value="1"/>
</dbReference>
<dbReference type="OrthoDB" id="2567960at2759"/>
<dbReference type="AlphaFoldDB" id="A0A1E3HZ26"/>
<dbReference type="Proteomes" id="UP000094065">
    <property type="component" value="Unassembled WGS sequence"/>
</dbReference>
<keyword evidence="3" id="KW-1185">Reference proteome</keyword>
<accession>A0A1E3HZ26</accession>
<dbReference type="InterPro" id="IPR001214">
    <property type="entry name" value="SET_dom"/>
</dbReference>
<evidence type="ECO:0000259" key="1">
    <source>
        <dbReference type="PROSITE" id="PS50280"/>
    </source>
</evidence>
<evidence type="ECO:0000313" key="3">
    <source>
        <dbReference type="Proteomes" id="UP000094065"/>
    </source>
</evidence>
<dbReference type="RefSeq" id="XP_018995846.1">
    <property type="nucleotide sequence ID" value="XM_019135443.1"/>
</dbReference>
<protein>
    <recommendedName>
        <fullName evidence="1">SET domain-containing protein</fullName>
    </recommendedName>
</protein>
<dbReference type="InterPro" id="IPR046341">
    <property type="entry name" value="SET_dom_sf"/>
</dbReference>
<dbReference type="InterPro" id="IPR011990">
    <property type="entry name" value="TPR-like_helical_dom_sf"/>
</dbReference>
<sequence length="889" mass="101163">MEIPSETWKTKTNKVAQTLRISTAWSGPSTVSPSLLSDALWTVKDGLFMCTCRTPHNDNEDHYLAEDRIVKALQNALLVAATNEAETPRCLEKKRIPTRSAALNWDKSFRQDEFSWDKEGMKVRIVTLDEVAMCSTRKLESLKLVETTSLKCPDKHLDCVYVCRVLTKAKVEDGIVFQVEDPQGRVLPVEVKFPTATPCYALNLRSTLQEIYPVGAVLAIREPDVRTGMRGGYVIIVDVPTDIQELHRSHPLAQIFKGVAPAAPIHELTWEEVKDLGNKALKAKNPIIAAKHYTTALRYPEVTSNPSRQLTLYLNRAQAHLDQKLYGTAYRDCVHAERFVCDPDAPATYAQLAKLYWRMANAAYGLRLWSTAERLLDKCHVYSEVLEPLTAMKAKLETRKIERQYGHYNWTSILQDVQRTNAPCIDAADYQGPVDVRIIPKRNARGLVSTRAVRAGELLLVSKSLLTSYSGDAGNAITPCIDHLNEDYIKPSSYSAISRAVHQYLDDPFTAQIFSSRNYYEYGDLSILPTWQCTESKRLEELFKPVSDIDLRRIGNVIRDFKVHDSPVSLKATVIPRSRTNEESKEWPLMVFGMPSVIVHSCRPNVSMKLWGDVAVVRALYNMPKGTELCSNKFDYSLTYTPRSEVAFEKGFKCSCSLCLSDAKTEYDLRFRLVEEVVPKLKADFHTVLSAKMDTFTPSAWNKGKEWVKVWMQMERKLMSTYADSNKWMRSDLEETRKMLMAAWLLLDRRKAIQAMKDALEANGCVWSSAEERISHGRLLERVCAGDDSLVKDLLYPVKSFSRIKPVSTETRAFISFWARTAFWAHQILFGGDLAFFKYRFSSELPTEQEGLIYWEYNEETKKYGNGIDVPANNAPIDIKFFQVGKQQI</sequence>
<dbReference type="STRING" id="1295533.A0A1E3HZ26"/>
<feature type="domain" description="SET" evidence="1">
    <location>
        <begin position="432"/>
        <end position="634"/>
    </location>
</feature>
<reference evidence="2 3" key="1">
    <citation type="submission" date="2016-06" db="EMBL/GenBank/DDBJ databases">
        <title>Evolution of pathogenesis and genome organization in the Tremellales.</title>
        <authorList>
            <person name="Cuomo C."/>
            <person name="Litvintseva A."/>
            <person name="Heitman J."/>
            <person name="Chen Y."/>
            <person name="Sun S."/>
            <person name="Springer D."/>
            <person name="Dromer F."/>
            <person name="Young S."/>
            <person name="Zeng Q."/>
            <person name="Chapman S."/>
            <person name="Gujja S."/>
            <person name="Saif S."/>
            <person name="Birren B."/>
        </authorList>
    </citation>
    <scope>NUCLEOTIDE SEQUENCE [LARGE SCALE GENOMIC DNA]</scope>
    <source>
        <strain evidence="2 3">CBS 6039</strain>
    </source>
</reference>
<dbReference type="SUPFAM" id="SSF82199">
    <property type="entry name" value="SET domain"/>
    <property type="match status" value="1"/>
</dbReference>
<evidence type="ECO:0000313" key="2">
    <source>
        <dbReference type="EMBL" id="ODN81527.1"/>
    </source>
</evidence>
<dbReference type="Gene3D" id="1.25.40.10">
    <property type="entry name" value="Tetratricopeptide repeat domain"/>
    <property type="match status" value="1"/>
</dbReference>
<proteinExistence type="predicted"/>
<dbReference type="GeneID" id="30153257"/>
<dbReference type="Pfam" id="PF00856">
    <property type="entry name" value="SET"/>
    <property type="match status" value="1"/>
</dbReference>
<dbReference type="InterPro" id="IPR053209">
    <property type="entry name" value="Gramillin-biosynth_MTr"/>
</dbReference>
<organism evidence="2 3">
    <name type="scientific">Cryptococcus amylolentus CBS 6039</name>
    <dbReference type="NCBI Taxonomy" id="1295533"/>
    <lineage>
        <taxon>Eukaryota</taxon>
        <taxon>Fungi</taxon>
        <taxon>Dikarya</taxon>
        <taxon>Basidiomycota</taxon>
        <taxon>Agaricomycotina</taxon>
        <taxon>Tremellomycetes</taxon>
        <taxon>Tremellales</taxon>
        <taxon>Cryptococcaceae</taxon>
        <taxon>Cryptococcus</taxon>
    </lineage>
</organism>
<dbReference type="PANTHER" id="PTHR47643">
    <property type="entry name" value="TPR DOMAIN PROTEIN (AFU_ORTHOLOGUE AFUA_5G12710)"/>
    <property type="match status" value="1"/>
</dbReference>
<dbReference type="PROSITE" id="PS50280">
    <property type="entry name" value="SET"/>
    <property type="match status" value="1"/>
</dbReference>
<comment type="caution">
    <text evidence="2">The sequence shown here is derived from an EMBL/GenBank/DDBJ whole genome shotgun (WGS) entry which is preliminary data.</text>
</comment>
<dbReference type="PANTHER" id="PTHR47643:SF2">
    <property type="entry name" value="TPR DOMAIN PROTEIN (AFU_ORTHOLOGUE AFUA_5G12710)"/>
    <property type="match status" value="1"/>
</dbReference>
<name>A0A1E3HZ26_9TREE</name>